<dbReference type="PROSITE" id="PS51482">
    <property type="entry name" value="DEGV"/>
    <property type="match status" value="1"/>
</dbReference>
<dbReference type="InterPro" id="IPR050270">
    <property type="entry name" value="DegV_domain_contain"/>
</dbReference>
<gene>
    <name evidence="2" type="ORF">FYJ50_03365</name>
</gene>
<dbReference type="InterPro" id="IPR003797">
    <property type="entry name" value="DegV"/>
</dbReference>
<dbReference type="Pfam" id="PF02645">
    <property type="entry name" value="DegV"/>
    <property type="match status" value="1"/>
</dbReference>
<protein>
    <submittedName>
        <fullName evidence="2">DegV family protein</fullName>
    </submittedName>
</protein>
<dbReference type="Gene3D" id="3.40.50.10170">
    <property type="match status" value="1"/>
</dbReference>
<dbReference type="InterPro" id="IPR043168">
    <property type="entry name" value="DegV_C"/>
</dbReference>
<dbReference type="PANTHER" id="PTHR33434">
    <property type="entry name" value="DEGV DOMAIN-CONTAINING PROTEIN DR_1986-RELATED"/>
    <property type="match status" value="1"/>
</dbReference>
<evidence type="ECO:0000256" key="1">
    <source>
        <dbReference type="ARBA" id="ARBA00023121"/>
    </source>
</evidence>
<evidence type="ECO:0000313" key="3">
    <source>
        <dbReference type="Proteomes" id="UP000470082"/>
    </source>
</evidence>
<comment type="caution">
    <text evidence="2">The sequence shown here is derived from an EMBL/GenBank/DDBJ whole genome shotgun (WGS) entry which is preliminary data.</text>
</comment>
<dbReference type="GO" id="GO:0008289">
    <property type="term" value="F:lipid binding"/>
    <property type="evidence" value="ECO:0007669"/>
    <property type="project" value="UniProtKB-KW"/>
</dbReference>
<keyword evidence="3" id="KW-1185">Reference proteome</keyword>
<dbReference type="PANTHER" id="PTHR33434:SF2">
    <property type="entry name" value="FATTY ACID-BINDING PROTEIN TM_1468"/>
    <property type="match status" value="1"/>
</dbReference>
<keyword evidence="1" id="KW-0446">Lipid-binding</keyword>
<dbReference type="Proteomes" id="UP000470082">
    <property type="component" value="Unassembled WGS sequence"/>
</dbReference>
<dbReference type="RefSeq" id="WP_154459622.1">
    <property type="nucleotide sequence ID" value="NZ_VUMM01000004.1"/>
</dbReference>
<reference evidence="2 3" key="1">
    <citation type="submission" date="2019-08" db="EMBL/GenBank/DDBJ databases">
        <title>In-depth cultivation of the pig gut microbiome towards novel bacterial diversity and tailored functional studies.</title>
        <authorList>
            <person name="Wylensek D."/>
            <person name="Hitch T.C.A."/>
            <person name="Clavel T."/>
        </authorList>
    </citation>
    <scope>NUCLEOTIDE SEQUENCE [LARGE SCALE GENOMIC DNA]</scope>
    <source>
        <strain evidence="2 3">LKV-178-WT-2G</strain>
    </source>
</reference>
<evidence type="ECO:0000313" key="2">
    <source>
        <dbReference type="EMBL" id="MSS01152.1"/>
    </source>
</evidence>
<sequence length="283" mass="31867">MRVAFVTDTGTGKSCEQWEKEGIFCLPLQLECEGISYDEYQTITHEQVIQKLHEKKIFRTSLPKLGYIQDLFETLKEQGYDTIFAIPICRGLSGCYDALEMIANQLDLTFIGVDCYVTAVVQTRMIQVAKQMIEQGHSLEETKESVQTIADSADTILMFKDLQHMKRGGRLTPAAAALAGLLKIVPICHINKETGGKVDTLDKVRTWKKAQDKVIDYIIKKGMDASYTFIIAHVDCLEEAKEYKKRIEERISDVQIQIIDLVTAVGIHTGLGCLALQVFKNIK</sequence>
<dbReference type="AlphaFoldDB" id="A0A7X2N2A1"/>
<dbReference type="NCBIfam" id="TIGR00762">
    <property type="entry name" value="DegV"/>
    <property type="match status" value="1"/>
</dbReference>
<dbReference type="SUPFAM" id="SSF82549">
    <property type="entry name" value="DAK1/DegV-like"/>
    <property type="match status" value="1"/>
</dbReference>
<dbReference type="Gene3D" id="3.30.1180.10">
    <property type="match status" value="1"/>
</dbReference>
<dbReference type="EMBL" id="VUMM01000004">
    <property type="protein sequence ID" value="MSS01152.1"/>
    <property type="molecule type" value="Genomic_DNA"/>
</dbReference>
<proteinExistence type="predicted"/>
<organism evidence="2 3">
    <name type="scientific">Floccifex porci</name>
    <dbReference type="NCBI Taxonomy" id="2606629"/>
    <lineage>
        <taxon>Bacteria</taxon>
        <taxon>Bacillati</taxon>
        <taxon>Bacillota</taxon>
        <taxon>Erysipelotrichia</taxon>
        <taxon>Erysipelotrichales</taxon>
        <taxon>Erysipelotrichaceae</taxon>
        <taxon>Floccifex</taxon>
    </lineage>
</organism>
<accession>A0A7X2N2A1</accession>
<name>A0A7X2N2A1_9FIRM</name>